<name>A0A2K3K272_TRIPR</name>
<proteinExistence type="predicted"/>
<comment type="caution">
    <text evidence="1">The sequence shown here is derived from an EMBL/GenBank/DDBJ whole genome shotgun (WGS) entry which is preliminary data.</text>
</comment>
<reference evidence="1 2" key="1">
    <citation type="journal article" date="2014" name="Am. J. Bot.">
        <title>Genome assembly and annotation for red clover (Trifolium pratense; Fabaceae).</title>
        <authorList>
            <person name="Istvanek J."/>
            <person name="Jaros M."/>
            <person name="Krenek A."/>
            <person name="Repkova J."/>
        </authorList>
    </citation>
    <scope>NUCLEOTIDE SEQUENCE [LARGE SCALE GENOMIC DNA]</scope>
    <source>
        <strain evidence="2">cv. Tatra</strain>
        <tissue evidence="1">Young leaves</tissue>
    </source>
</reference>
<dbReference type="AlphaFoldDB" id="A0A2K3K272"/>
<evidence type="ECO:0000313" key="1">
    <source>
        <dbReference type="EMBL" id="PNX60395.1"/>
    </source>
</evidence>
<dbReference type="EMBL" id="ASHM01082665">
    <property type="protein sequence ID" value="PNX60395.1"/>
    <property type="molecule type" value="Genomic_DNA"/>
</dbReference>
<evidence type="ECO:0000313" key="2">
    <source>
        <dbReference type="Proteomes" id="UP000236291"/>
    </source>
</evidence>
<reference evidence="1 2" key="2">
    <citation type="journal article" date="2017" name="Front. Plant Sci.">
        <title>Gene Classification and Mining of Molecular Markers Useful in Red Clover (Trifolium pratense) Breeding.</title>
        <authorList>
            <person name="Istvanek J."/>
            <person name="Dluhosova J."/>
            <person name="Dluhos P."/>
            <person name="Patkova L."/>
            <person name="Nedelnik J."/>
            <person name="Repkova J."/>
        </authorList>
    </citation>
    <scope>NUCLEOTIDE SEQUENCE [LARGE SCALE GENOMIC DNA]</scope>
    <source>
        <strain evidence="2">cv. Tatra</strain>
        <tissue evidence="1">Young leaves</tissue>
    </source>
</reference>
<dbReference type="Proteomes" id="UP000236291">
    <property type="component" value="Unassembled WGS sequence"/>
</dbReference>
<gene>
    <name evidence="1" type="ORF">L195_g051905</name>
</gene>
<sequence>SMAEVWDEGDDIALEVAMDFYRTDFSHRYLFIRAVFVMEKWPQLIDHYIEEACEENIELQGRPERHSGRWTNQDK</sequence>
<protein>
    <submittedName>
        <fullName evidence="1">Uncharacterized protein</fullName>
    </submittedName>
</protein>
<accession>A0A2K3K272</accession>
<feature type="non-terminal residue" evidence="1">
    <location>
        <position position="1"/>
    </location>
</feature>
<organism evidence="1 2">
    <name type="scientific">Trifolium pratense</name>
    <name type="common">Red clover</name>
    <dbReference type="NCBI Taxonomy" id="57577"/>
    <lineage>
        <taxon>Eukaryota</taxon>
        <taxon>Viridiplantae</taxon>
        <taxon>Streptophyta</taxon>
        <taxon>Embryophyta</taxon>
        <taxon>Tracheophyta</taxon>
        <taxon>Spermatophyta</taxon>
        <taxon>Magnoliopsida</taxon>
        <taxon>eudicotyledons</taxon>
        <taxon>Gunneridae</taxon>
        <taxon>Pentapetalae</taxon>
        <taxon>rosids</taxon>
        <taxon>fabids</taxon>
        <taxon>Fabales</taxon>
        <taxon>Fabaceae</taxon>
        <taxon>Papilionoideae</taxon>
        <taxon>50 kb inversion clade</taxon>
        <taxon>NPAAA clade</taxon>
        <taxon>Hologalegina</taxon>
        <taxon>IRL clade</taxon>
        <taxon>Trifolieae</taxon>
        <taxon>Trifolium</taxon>
    </lineage>
</organism>